<evidence type="ECO:0000256" key="1">
    <source>
        <dbReference type="ARBA" id="ARBA00004127"/>
    </source>
</evidence>
<dbReference type="EMBL" id="CP063405">
    <property type="protein sequence ID" value="QSZ29350.1"/>
    <property type="molecule type" value="Genomic_DNA"/>
</dbReference>
<dbReference type="GO" id="GO:0005886">
    <property type="term" value="C:plasma membrane"/>
    <property type="evidence" value="ECO:0007669"/>
    <property type="project" value="TreeGrafter"/>
</dbReference>
<comment type="subcellular location">
    <subcellularLocation>
        <location evidence="1">Endomembrane system</location>
        <topology evidence="1">Multi-pass membrane protein</topology>
    </subcellularLocation>
</comment>
<keyword evidence="2 5" id="KW-0812">Transmembrane</keyword>
<evidence type="ECO:0000256" key="4">
    <source>
        <dbReference type="ARBA" id="ARBA00023136"/>
    </source>
</evidence>
<keyword evidence="3 5" id="KW-1133">Transmembrane helix</keyword>
<proteinExistence type="predicted"/>
<dbReference type="Proteomes" id="UP000672032">
    <property type="component" value="Chromosome 1"/>
</dbReference>
<feature type="transmembrane region" description="Helical" evidence="5">
    <location>
        <begin position="295"/>
        <end position="317"/>
    </location>
</feature>
<dbReference type="Pfam" id="PF10277">
    <property type="entry name" value="Frag1"/>
    <property type="match status" value="1"/>
</dbReference>
<evidence type="ECO:0000256" key="2">
    <source>
        <dbReference type="ARBA" id="ARBA00022692"/>
    </source>
</evidence>
<dbReference type="AlphaFoldDB" id="A0A8A3NZ19"/>
<feature type="transmembrane region" description="Helical" evidence="5">
    <location>
        <begin position="224"/>
        <end position="241"/>
    </location>
</feature>
<reference evidence="7" key="1">
    <citation type="submission" date="2020-10" db="EMBL/GenBank/DDBJ databases">
        <title>Genome Sequence of Monilinia vaccinii-corymbosi Sheds Light on Mummy Berry Disease Infection of Blueberry and Mating Type.</title>
        <authorList>
            <person name="Yow A.G."/>
            <person name="Zhang Y."/>
            <person name="Bansal K."/>
            <person name="Eacker S.M."/>
            <person name="Sullivan S."/>
            <person name="Liachko I."/>
            <person name="Cubeta M.A."/>
            <person name="Rollins J.A."/>
            <person name="Ashrafi H."/>
        </authorList>
    </citation>
    <scope>NUCLEOTIDE SEQUENCE</scope>
    <source>
        <strain evidence="7">RL-1</strain>
    </source>
</reference>
<evidence type="ECO:0000259" key="6">
    <source>
        <dbReference type="Pfam" id="PF10277"/>
    </source>
</evidence>
<feature type="transmembrane region" description="Helical" evidence="5">
    <location>
        <begin position="262"/>
        <end position="283"/>
    </location>
</feature>
<dbReference type="GO" id="GO:0012505">
    <property type="term" value="C:endomembrane system"/>
    <property type="evidence" value="ECO:0007669"/>
    <property type="project" value="UniProtKB-SubCell"/>
</dbReference>
<feature type="transmembrane region" description="Helical" evidence="5">
    <location>
        <begin position="190"/>
        <end position="212"/>
    </location>
</feature>
<dbReference type="OrthoDB" id="10032492at2759"/>
<keyword evidence="4 5" id="KW-0472">Membrane</keyword>
<evidence type="ECO:0000256" key="5">
    <source>
        <dbReference type="SAM" id="Phobius"/>
    </source>
</evidence>
<protein>
    <recommendedName>
        <fullName evidence="6">CWH43-like N-terminal domain-containing protein</fullName>
    </recommendedName>
</protein>
<dbReference type="PANTHER" id="PTHR21324">
    <property type="entry name" value="FASTING-INDUCIBLE INTEGRAL MEMBRANE PROTEIN TM6P1-RELATED"/>
    <property type="match status" value="1"/>
</dbReference>
<evidence type="ECO:0000256" key="3">
    <source>
        <dbReference type="ARBA" id="ARBA00022989"/>
    </source>
</evidence>
<evidence type="ECO:0000313" key="7">
    <source>
        <dbReference type="EMBL" id="QSZ29350.1"/>
    </source>
</evidence>
<accession>A0A8A3NZ19</accession>
<dbReference type="PANTHER" id="PTHR21324:SF2">
    <property type="entry name" value="EG:22E5.9 PROTEIN"/>
    <property type="match status" value="1"/>
</dbReference>
<feature type="transmembrane region" description="Helical" evidence="5">
    <location>
        <begin position="152"/>
        <end position="170"/>
    </location>
</feature>
<gene>
    <name evidence="7" type="ORF">DSL72_003864</name>
</gene>
<feature type="transmembrane region" description="Helical" evidence="5">
    <location>
        <begin position="94"/>
        <end position="111"/>
    </location>
</feature>
<organism evidence="7 8">
    <name type="scientific">Monilinia vaccinii-corymbosi</name>
    <dbReference type="NCBI Taxonomy" id="61207"/>
    <lineage>
        <taxon>Eukaryota</taxon>
        <taxon>Fungi</taxon>
        <taxon>Dikarya</taxon>
        <taxon>Ascomycota</taxon>
        <taxon>Pezizomycotina</taxon>
        <taxon>Leotiomycetes</taxon>
        <taxon>Helotiales</taxon>
        <taxon>Sclerotiniaceae</taxon>
        <taxon>Monilinia</taxon>
    </lineage>
</organism>
<dbReference type="InterPro" id="IPR050911">
    <property type="entry name" value="DRAM/TMEM150_Autophagy_Mod"/>
</dbReference>
<dbReference type="InterPro" id="IPR019402">
    <property type="entry name" value="CWH43_N"/>
</dbReference>
<keyword evidence="8" id="KW-1185">Reference proteome</keyword>
<feature type="domain" description="CWH43-like N-terminal" evidence="6">
    <location>
        <begin position="88"/>
        <end position="313"/>
    </location>
</feature>
<evidence type="ECO:0000313" key="8">
    <source>
        <dbReference type="Proteomes" id="UP000672032"/>
    </source>
</evidence>
<sequence>MFQGNGRDLFVVVVKEEKAGAEAEAEAEAEVEVEVEAEVLRSWHQLIGHPSALASVTSLGPVLPPSPFRCRLRNSKFEWTSILFCRKMIPTASAIIWFTTLNALLGSFIVFPPHDPLNPGSLARPPFPSMAPQFHRLPYVSDIGATPEMQPMFIIGCVLTTFLLAGCFVAERALRHKGRLARNTDTTERVVAYLSVVSAVVGSMGLIFLSIFDVWRHRNVHNTMVGFFIGGYACSAFFQFWEHYRMGCKYRDTHANLMVSAYTKLVFLGIEGFLGVAYWYVFMAQNWDASAAIEWAVSYVFCFYILSYLFDFLPALATKNKGCRFGFYAEDCMVQANEYRERARIHELRGMTPG</sequence>
<name>A0A8A3NZ19_9HELO</name>